<comment type="caution">
    <text evidence="5">The sequence shown here is derived from an EMBL/GenBank/DDBJ whole genome shotgun (WGS) entry which is preliminary data.</text>
</comment>
<dbReference type="OrthoDB" id="9780894at2"/>
<evidence type="ECO:0000313" key="6">
    <source>
        <dbReference type="Proteomes" id="UP000176037"/>
    </source>
</evidence>
<organism evidence="5 6">
    <name type="scientific">Alteromonas lipolytica</name>
    <dbReference type="NCBI Taxonomy" id="1856405"/>
    <lineage>
        <taxon>Bacteria</taxon>
        <taxon>Pseudomonadati</taxon>
        <taxon>Pseudomonadota</taxon>
        <taxon>Gammaproteobacteria</taxon>
        <taxon>Alteromonadales</taxon>
        <taxon>Alteromonadaceae</taxon>
        <taxon>Alteromonas/Salinimonas group</taxon>
        <taxon>Alteromonas</taxon>
    </lineage>
</organism>
<dbReference type="InterPro" id="IPR001017">
    <property type="entry name" value="DH_E1"/>
</dbReference>
<dbReference type="SUPFAM" id="SSF52518">
    <property type="entry name" value="Thiamin diphosphate-binding fold (THDP-binding)"/>
    <property type="match status" value="1"/>
</dbReference>
<evidence type="ECO:0000256" key="2">
    <source>
        <dbReference type="ARBA" id="ARBA00023002"/>
    </source>
</evidence>
<dbReference type="Gene3D" id="3.40.50.970">
    <property type="match status" value="1"/>
</dbReference>
<dbReference type="Pfam" id="PF00676">
    <property type="entry name" value="E1_dh"/>
    <property type="match status" value="1"/>
</dbReference>
<sequence>MNSLLEHYQNMLRIRRVEEAIAARYSEQQMRCPTHLSIGQEAAAVGVSASLTVKDKAYSSHRAHAHYLAKGGSLDALIAELYGKQTGCTGGRGGSMHLTDLSAGFVASTAIVGNSIPLAVGNALHQQVQKLDEISVTYFGEGATEEGAFYESANFAALRKLPVLFVCENNRYSVYSPLSVRQPESRSIVALANAIGLNAIEVDGNDVEQVAAATAELVKGIRNGDGPALIECHTYRHREHCGPNFDDDLGYRPEDEVAHWLARDPVTLLQQKLLDLGASAQQLEALDGKIGSEIANAFELAQVADFPNPDDNERFVYAE</sequence>
<keyword evidence="2" id="KW-0560">Oxidoreductase</keyword>
<dbReference type="CDD" id="cd02000">
    <property type="entry name" value="TPP_E1_PDC_ADC_BCADC"/>
    <property type="match status" value="1"/>
</dbReference>
<dbReference type="GO" id="GO:0004739">
    <property type="term" value="F:pyruvate dehydrogenase (acetyl-transferring) activity"/>
    <property type="evidence" value="ECO:0007669"/>
    <property type="project" value="TreeGrafter"/>
</dbReference>
<keyword evidence="6" id="KW-1185">Reference proteome</keyword>
<proteinExistence type="predicted"/>
<dbReference type="AlphaFoldDB" id="A0A1E8FF84"/>
<evidence type="ECO:0000256" key="1">
    <source>
        <dbReference type="ARBA" id="ARBA00001964"/>
    </source>
</evidence>
<evidence type="ECO:0000256" key="3">
    <source>
        <dbReference type="ARBA" id="ARBA00023052"/>
    </source>
</evidence>
<keyword evidence="3" id="KW-0786">Thiamine pyrophosphate</keyword>
<protein>
    <submittedName>
        <fullName evidence="5">Acetoin dehydrogenase</fullName>
    </submittedName>
</protein>
<dbReference type="GO" id="GO:0006086">
    <property type="term" value="P:pyruvate decarboxylation to acetyl-CoA"/>
    <property type="evidence" value="ECO:0007669"/>
    <property type="project" value="TreeGrafter"/>
</dbReference>
<reference evidence="5 6" key="1">
    <citation type="submission" date="2016-09" db="EMBL/GenBank/DDBJ databases">
        <title>Alteromonas lipolytica, a new species isolated from sea water.</title>
        <authorList>
            <person name="Wu Y.-H."/>
            <person name="Cheng H."/>
            <person name="Xu X.-W."/>
        </authorList>
    </citation>
    <scope>NUCLEOTIDE SEQUENCE [LARGE SCALE GENOMIC DNA]</scope>
    <source>
        <strain evidence="5 6">JW12</strain>
    </source>
</reference>
<evidence type="ECO:0000259" key="4">
    <source>
        <dbReference type="Pfam" id="PF00676"/>
    </source>
</evidence>
<dbReference type="EMBL" id="MJIC01000010">
    <property type="protein sequence ID" value="OFI34595.1"/>
    <property type="molecule type" value="Genomic_DNA"/>
</dbReference>
<dbReference type="InterPro" id="IPR050642">
    <property type="entry name" value="PDH_E1_Alpha_Subunit"/>
</dbReference>
<gene>
    <name evidence="5" type="ORF">BFC17_13430</name>
</gene>
<evidence type="ECO:0000313" key="5">
    <source>
        <dbReference type="EMBL" id="OFI34595.1"/>
    </source>
</evidence>
<dbReference type="InterPro" id="IPR029061">
    <property type="entry name" value="THDP-binding"/>
</dbReference>
<accession>A0A1E8FF84</accession>
<comment type="cofactor">
    <cofactor evidence="1">
        <name>thiamine diphosphate</name>
        <dbReference type="ChEBI" id="CHEBI:58937"/>
    </cofactor>
</comment>
<dbReference type="Proteomes" id="UP000176037">
    <property type="component" value="Unassembled WGS sequence"/>
</dbReference>
<name>A0A1E8FF84_9ALTE</name>
<dbReference type="RefSeq" id="WP_070175514.1">
    <property type="nucleotide sequence ID" value="NZ_BMJR01000001.1"/>
</dbReference>
<feature type="domain" description="Dehydrogenase E1 component" evidence="4">
    <location>
        <begin position="10"/>
        <end position="309"/>
    </location>
</feature>
<dbReference type="PANTHER" id="PTHR11516:SF60">
    <property type="entry name" value="PYRUVATE DEHYDROGENASE E1 COMPONENT SUBUNIT ALPHA"/>
    <property type="match status" value="1"/>
</dbReference>
<dbReference type="STRING" id="1856405.BFC17_13430"/>
<dbReference type="PANTHER" id="PTHR11516">
    <property type="entry name" value="PYRUVATE DEHYDROGENASE E1 COMPONENT, ALPHA SUBUNIT BACTERIAL AND ORGANELLAR"/>
    <property type="match status" value="1"/>
</dbReference>